<dbReference type="Gene3D" id="3.30.559.10">
    <property type="entry name" value="Chloramphenicol acetyltransferase-like domain"/>
    <property type="match status" value="2"/>
</dbReference>
<dbReference type="InterPro" id="IPR023213">
    <property type="entry name" value="CAT-like_dom_sf"/>
</dbReference>
<keyword evidence="4" id="KW-0663">Pyridoxal phosphate</keyword>
<evidence type="ECO:0000313" key="7">
    <source>
        <dbReference type="EMBL" id="GAA2416243.1"/>
    </source>
</evidence>
<dbReference type="InterPro" id="IPR036661">
    <property type="entry name" value="Luciferase-like_sf"/>
</dbReference>
<sequence>MSGLNGISAALDRDLAAMEELSQRIARQIGDGTPGPEQRSPEPARVHGPRVSVARNSGMVRDASPHTQQKHLDDLVRRYTARTPTSKQIAQRYRRVLADSRAVVGFRSGTKEMLYPIAGRRASGARLEDVDGNEYVDITMGFGVLLFGHEPDFVTEAVREHLSRGIQLGPRTIETGEAAELLAELTGLERVAFANSGTEANSAAIRLARAATGRDKIVTFLGAYHGHADNVLGRASGSGADQITVPVSRGIPQASVSDLLVLDYGSDAALEAITRHAGDIAAVVVEPVQSRHPSLQPAEFVRKLRELTRRHGIVLLFDEMLTGFRPAPRGAQELYGVTPDLATFGKLLGGGFPIGAIAGRADIMDGVDGGYWSYGDDSYPPADTTFFGGTYIQHPVSMVAARAVLTHLKEHSPHLQERLNARTAELAATLNGFFEAEEYPLRMTHFGSQFRFEHRADMELLYHHLMLRGVHVWEWRNFFLSTAHSDGDIEFVADAVRDSLRELRSAGFFPGGRPVVPKAAPPSPAPGLSPDPAPTSSPDPAPTVAPARTSAAPLASMAWNTAAVTGSRTARVVEAAPRTAETGPRTADFSVYFFGDYPQDASAPRHGQYELLMEVARFADRQGFHALWMPERHFHSFGGLFPNPAVLAAALSRETERIRLNAGSVVLPLHDPIRVAEEWSMVDNLSGGRVGIGVASGWSSKDFAFFPDRFGRHKELMFEQLEEVRRFWRGEAVRRTTGDGEAADLRLFPRPVQDDPPMYTAVVGNPASYELAARHGLGIVTNLMTQSVEQLTENIARYRSARARHGLDPDAGRVAVLLHTYLAEDHDTARTEAYEPLSRYMRASLSLFSGVTNSLGHSVDLAALSEDDLEAVFHRAYGRYCDQRALIGTVDTVRPVVDAVTAAGADEIVALVDFGVAPDELRSGLPRLDALRRRHRRPSTAEPAPSDAPLSPGQERIWFLERLLPGRTAYNEVKAVRLDGPLDVPALHAALRGLVARHEGLRTVFRETGGEPRQLVRASAEPDFEVVDGTGNPRTTVQDVLAAESARRFDLAEGPLFVTRLVRLAEAEHVLVLSLHHIVVDAASATVLARDLSALYRAERDGTTPDLPALTWSCAQHAREQTASANSPEAEANLAHWRRTLGGDLPVLALPTDRPRPSPMTSNGRAAFHTLDPGLSGRLRELSRGRRTTLFMTLLAGYAATLHRITGQTDIVVGTPFSDRTERAEHVLGFFVNTLALRFDLSGDPAFTALLDRVRSVALDAYDHARVPFEKVVRELAPARAVDRTPVFQTFAEFQRAEPFRFDLPGIEATPLDVGPDKALTDLTVYFTDQPQGIRCHLEYNTDLFDQHTVEGFFATFRDLLTAAVATPEAPLSRLAPAAVETATVGESVPRSWQRGPARPPADTTVHALVARQAAVRPDSTAVISGGSRLTYRELDERAGQLAAVLRGQHSTADGDADVVALWLPRSADLVVAMLAALKAGRAYVPLDPSLGRARAEQVVAECGARTVVSTHDEAAALNLPGHVTVVPADATGRTDPPATMPASDTRSPCCVLYTSGSTGTPKGVVLTHRGVVDLCEWQHRRFAFTPADRSAVVCSQSFDASVLEIWPALTAGASVTIAGEEPRRDPLALARWYAEQGVTFSILPTALGEQVLRLPPADQPPLRHLLLGGDVLRTRPRPEAPYETVNVYGPTEVTVLCTTETVSPREQDPARPIALGRPADNVTLSVVDAAGSPVAVGTTGELYVGGPGVARGYLHRPELTEERFLPDPDGGPDARRYRTGDLVRWTGDGKLEFCGRADDQVKIRGFRVEPEEVSRVLNALDGVREAAVLARRNDRGEAYLAAYAVPADPIGASADDRQALADLLAEELATRLPEYLVPRAWRIPTALPLTGNGKLDRTALPAPDLVTTAPSRRQSGTGGDRASGHHSDIERRVRRLWAAEFGIDADTVTADTSFFDLGGHSITAMRLVNQVREEFGTEYPMLSFYQEPTLRAMTTHLAETLTEMTPGPAAEAKDAPGTVEHSAPATAQQTRFATVHAEHPLPQVFNVALRITLSGDLDVAALRTALTRLVERHEGLRTRLSRSGNGWEQQVLRPGPVQLPIEDLTARPESERQRALDQASTRAAETPVDPTRGTPMALRLLRTGEHTWVLLLVLHHSACDGWSVSLLLKELAALYGSALRGEPHTLPPVQCQPAQYARWQREQADGATDERKLDFWLRELDGVPFTVGLPVDRPRPEHPSGRGGAVMFTVPADVRSAVEHLARQRGTTPFVVTAAALGRLLAQKSGQSDVVFNISYANRERRAFESLLACTISGFALPVRGGAAGAFAALTDRVARTAVECMDQAMPVRRIAPALQERTGVEVPDRLDVGFAYQSSLDAEVELPGLTTAVEDLAPAASRTLLTFGLVPAGDELKGFVEYSADLWDRTTIEAWTRDYVDLLREETDRALGR</sequence>
<dbReference type="RefSeq" id="WP_346139007.1">
    <property type="nucleotide sequence ID" value="NZ_BAAASE010000009.1"/>
</dbReference>
<dbReference type="SMART" id="SM00823">
    <property type="entry name" value="PKS_PP"/>
    <property type="match status" value="1"/>
</dbReference>
<dbReference type="SMART" id="SM01294">
    <property type="entry name" value="PKS_PP_betabranch"/>
    <property type="match status" value="1"/>
</dbReference>
<dbReference type="InterPro" id="IPR010071">
    <property type="entry name" value="AA_adenyl_dom"/>
</dbReference>
<dbReference type="SUPFAM" id="SSF47336">
    <property type="entry name" value="ACP-like"/>
    <property type="match status" value="1"/>
</dbReference>
<dbReference type="Gene3D" id="3.90.1150.10">
    <property type="entry name" value="Aspartate Aminotransferase, domain 1"/>
    <property type="match status" value="1"/>
</dbReference>
<feature type="region of interest" description="Disordered" evidence="5">
    <location>
        <begin position="2107"/>
        <end position="2132"/>
    </location>
</feature>
<dbReference type="SUPFAM" id="SSF51679">
    <property type="entry name" value="Bacterial luciferase-like"/>
    <property type="match status" value="1"/>
</dbReference>
<dbReference type="SUPFAM" id="SSF56801">
    <property type="entry name" value="Acetyl-CoA synthetase-like"/>
    <property type="match status" value="1"/>
</dbReference>
<dbReference type="PROSITE" id="PS00455">
    <property type="entry name" value="AMP_BINDING"/>
    <property type="match status" value="1"/>
</dbReference>
<dbReference type="PANTHER" id="PTHR45527:SF1">
    <property type="entry name" value="FATTY ACID SYNTHASE"/>
    <property type="match status" value="1"/>
</dbReference>
<gene>
    <name evidence="7" type="ORF">GCM10010255_63430</name>
</gene>
<evidence type="ECO:0000256" key="2">
    <source>
        <dbReference type="ARBA" id="ARBA00022450"/>
    </source>
</evidence>
<dbReference type="SUPFAM" id="SSF52777">
    <property type="entry name" value="CoA-dependent acyltransferases"/>
    <property type="match status" value="4"/>
</dbReference>
<dbReference type="CDD" id="cd00610">
    <property type="entry name" value="OAT_like"/>
    <property type="match status" value="1"/>
</dbReference>
<dbReference type="Pfam" id="PF00296">
    <property type="entry name" value="Bac_luciferase"/>
    <property type="match status" value="1"/>
</dbReference>
<feature type="region of interest" description="Disordered" evidence="5">
    <location>
        <begin position="511"/>
        <end position="549"/>
    </location>
</feature>
<dbReference type="Pfam" id="PF00202">
    <property type="entry name" value="Aminotran_3"/>
    <property type="match status" value="1"/>
</dbReference>
<evidence type="ECO:0000313" key="8">
    <source>
        <dbReference type="Proteomes" id="UP001499986"/>
    </source>
</evidence>
<dbReference type="Gene3D" id="1.10.1200.10">
    <property type="entry name" value="ACP-like"/>
    <property type="match status" value="1"/>
</dbReference>
<dbReference type="InterPro" id="IPR042099">
    <property type="entry name" value="ANL_N_sf"/>
</dbReference>
<evidence type="ECO:0000256" key="1">
    <source>
        <dbReference type="ARBA" id="ARBA00001957"/>
    </source>
</evidence>
<feature type="domain" description="Carrier" evidence="6">
    <location>
        <begin position="1928"/>
        <end position="2002"/>
    </location>
</feature>
<keyword evidence="8" id="KW-1185">Reference proteome</keyword>
<dbReference type="NCBIfam" id="TIGR04020">
    <property type="entry name" value="seco_metab_LLM"/>
    <property type="match status" value="1"/>
</dbReference>
<dbReference type="InterPro" id="IPR025110">
    <property type="entry name" value="AMP-bd_C"/>
</dbReference>
<feature type="region of interest" description="Disordered" evidence="5">
    <location>
        <begin position="932"/>
        <end position="952"/>
    </location>
</feature>
<keyword evidence="3" id="KW-0597">Phosphoprotein</keyword>
<name>A0ABN3IWW1_9ACTN</name>
<comment type="cofactor">
    <cofactor evidence="1">
        <name>pantetheine 4'-phosphate</name>
        <dbReference type="ChEBI" id="CHEBI:47942"/>
    </cofactor>
</comment>
<dbReference type="Pfam" id="PF00501">
    <property type="entry name" value="AMP-binding"/>
    <property type="match status" value="1"/>
</dbReference>
<organism evidence="7 8">
    <name type="scientific">Streptomyces coeruleofuscus</name>
    <dbReference type="NCBI Taxonomy" id="66879"/>
    <lineage>
        <taxon>Bacteria</taxon>
        <taxon>Bacillati</taxon>
        <taxon>Actinomycetota</taxon>
        <taxon>Actinomycetes</taxon>
        <taxon>Kitasatosporales</taxon>
        <taxon>Streptomycetaceae</taxon>
        <taxon>Streptomyces</taxon>
    </lineage>
</organism>
<dbReference type="InterPro" id="IPR001242">
    <property type="entry name" value="Condensation_dom"/>
</dbReference>
<dbReference type="InterPro" id="IPR000873">
    <property type="entry name" value="AMP-dep_synth/lig_dom"/>
</dbReference>
<dbReference type="InterPro" id="IPR011251">
    <property type="entry name" value="Luciferase-like_dom"/>
</dbReference>
<dbReference type="InterPro" id="IPR015421">
    <property type="entry name" value="PyrdxlP-dep_Trfase_major"/>
</dbReference>
<dbReference type="InterPro" id="IPR036736">
    <property type="entry name" value="ACP-like_sf"/>
</dbReference>
<dbReference type="InterPro" id="IPR020806">
    <property type="entry name" value="PKS_PP-bd"/>
</dbReference>
<dbReference type="Gene3D" id="3.40.50.12780">
    <property type="entry name" value="N-terminal domain of ligase-like"/>
    <property type="match status" value="1"/>
</dbReference>
<dbReference type="InterPro" id="IPR020845">
    <property type="entry name" value="AMP-binding_CS"/>
</dbReference>
<dbReference type="CDD" id="cd05930">
    <property type="entry name" value="A_NRPS"/>
    <property type="match status" value="1"/>
</dbReference>
<accession>A0ABN3IWW1</accession>
<dbReference type="InterPro" id="IPR005814">
    <property type="entry name" value="Aminotrans_3"/>
</dbReference>
<dbReference type="InterPro" id="IPR006162">
    <property type="entry name" value="Ppantetheine_attach_site"/>
</dbReference>
<dbReference type="CDD" id="cd19531">
    <property type="entry name" value="LCL_NRPS-like"/>
    <property type="match status" value="2"/>
</dbReference>
<dbReference type="PANTHER" id="PTHR45527">
    <property type="entry name" value="NONRIBOSOMAL PEPTIDE SYNTHETASE"/>
    <property type="match status" value="1"/>
</dbReference>
<dbReference type="NCBIfam" id="TIGR01733">
    <property type="entry name" value="AA-adenyl-dom"/>
    <property type="match status" value="1"/>
</dbReference>
<feature type="region of interest" description="Disordered" evidence="5">
    <location>
        <begin position="1899"/>
        <end position="1928"/>
    </location>
</feature>
<feature type="compositionally biased region" description="Basic and acidic residues" evidence="5">
    <location>
        <begin position="2107"/>
        <end position="2116"/>
    </location>
</feature>
<dbReference type="Pfam" id="PF13193">
    <property type="entry name" value="AMP-binding_C"/>
    <property type="match status" value="1"/>
</dbReference>
<dbReference type="InterPro" id="IPR045851">
    <property type="entry name" value="AMP-bd_C_sf"/>
</dbReference>
<reference evidence="7 8" key="1">
    <citation type="journal article" date="2019" name="Int. J. Syst. Evol. Microbiol.">
        <title>The Global Catalogue of Microorganisms (GCM) 10K type strain sequencing project: providing services to taxonomists for standard genome sequencing and annotation.</title>
        <authorList>
            <consortium name="The Broad Institute Genomics Platform"/>
            <consortium name="The Broad Institute Genome Sequencing Center for Infectious Disease"/>
            <person name="Wu L."/>
            <person name="Ma J."/>
        </authorList>
    </citation>
    <scope>NUCLEOTIDE SEQUENCE [LARGE SCALE GENOMIC DNA]</scope>
    <source>
        <strain evidence="7 8">JCM 4358</strain>
    </source>
</reference>
<evidence type="ECO:0000256" key="3">
    <source>
        <dbReference type="ARBA" id="ARBA00022553"/>
    </source>
</evidence>
<dbReference type="Pfam" id="PF00550">
    <property type="entry name" value="PP-binding"/>
    <property type="match status" value="1"/>
</dbReference>
<proteinExistence type="predicted"/>
<dbReference type="Gene3D" id="3.30.300.30">
    <property type="match status" value="1"/>
</dbReference>
<dbReference type="InterPro" id="IPR015422">
    <property type="entry name" value="PyrdxlP-dep_Trfase_small"/>
</dbReference>
<evidence type="ECO:0000256" key="4">
    <source>
        <dbReference type="ARBA" id="ARBA00022898"/>
    </source>
</evidence>
<protein>
    <recommendedName>
        <fullName evidence="6">Carrier domain-containing protein</fullName>
    </recommendedName>
</protein>
<dbReference type="InterPro" id="IPR009081">
    <property type="entry name" value="PP-bd_ACP"/>
</dbReference>
<feature type="region of interest" description="Disordered" evidence="5">
    <location>
        <begin position="27"/>
        <end position="50"/>
    </location>
</feature>
<dbReference type="InterPro" id="IPR024011">
    <property type="entry name" value="Biosynth_lucif-like_mOase_dom"/>
</dbReference>
<evidence type="ECO:0000259" key="6">
    <source>
        <dbReference type="PROSITE" id="PS50075"/>
    </source>
</evidence>
<dbReference type="InterPro" id="IPR015424">
    <property type="entry name" value="PyrdxlP-dep_Trfase"/>
</dbReference>
<dbReference type="SUPFAM" id="SSF53383">
    <property type="entry name" value="PLP-dependent transferases"/>
    <property type="match status" value="1"/>
</dbReference>
<feature type="compositionally biased region" description="Pro residues" evidence="5">
    <location>
        <begin position="519"/>
        <end position="543"/>
    </location>
</feature>
<evidence type="ECO:0000256" key="5">
    <source>
        <dbReference type="SAM" id="MobiDB-lite"/>
    </source>
</evidence>
<dbReference type="EMBL" id="BAAASE010000009">
    <property type="protein sequence ID" value="GAA2416243.1"/>
    <property type="molecule type" value="Genomic_DNA"/>
</dbReference>
<dbReference type="Gene3D" id="3.40.640.10">
    <property type="entry name" value="Type I PLP-dependent aspartate aminotransferase-like (Major domain)"/>
    <property type="match status" value="1"/>
</dbReference>
<comment type="caution">
    <text evidence="7">The sequence shown here is derived from an EMBL/GenBank/DDBJ whole genome shotgun (WGS) entry which is preliminary data.</text>
</comment>
<dbReference type="PROSITE" id="PS50075">
    <property type="entry name" value="CARRIER"/>
    <property type="match status" value="1"/>
</dbReference>
<keyword evidence="2" id="KW-0596">Phosphopantetheine</keyword>
<dbReference type="Proteomes" id="UP001499986">
    <property type="component" value="Unassembled WGS sequence"/>
</dbReference>
<dbReference type="PROSITE" id="PS00012">
    <property type="entry name" value="PHOSPHOPANTETHEINE"/>
    <property type="match status" value="1"/>
</dbReference>
<dbReference type="Gene3D" id="3.20.20.30">
    <property type="entry name" value="Luciferase-like domain"/>
    <property type="match status" value="1"/>
</dbReference>
<dbReference type="Pfam" id="PF00668">
    <property type="entry name" value="Condensation"/>
    <property type="match status" value="2"/>
</dbReference>
<dbReference type="Gene3D" id="3.30.559.30">
    <property type="entry name" value="Nonribosomal peptide synthetase, condensation domain"/>
    <property type="match status" value="2"/>
</dbReference>